<dbReference type="InterPro" id="IPR015500">
    <property type="entry name" value="Peptidase_S8_subtilisin-rel"/>
</dbReference>
<evidence type="ECO:0000256" key="5">
    <source>
        <dbReference type="ARBA" id="ARBA00022825"/>
    </source>
</evidence>
<feature type="active site" description="Charge relay system" evidence="6">
    <location>
        <position position="172"/>
    </location>
</feature>
<evidence type="ECO:0000256" key="1">
    <source>
        <dbReference type="ARBA" id="ARBA00011073"/>
    </source>
</evidence>
<evidence type="ECO:0000256" key="7">
    <source>
        <dbReference type="RuleBase" id="RU003355"/>
    </source>
</evidence>
<dbReference type="Proteomes" id="UP001498476">
    <property type="component" value="Unassembled WGS sequence"/>
</dbReference>
<keyword evidence="2 6" id="KW-0645">Protease</keyword>
<dbReference type="PROSITE" id="PS51892">
    <property type="entry name" value="SUBTILASE"/>
    <property type="match status" value="1"/>
</dbReference>
<comment type="similarity">
    <text evidence="1 6 7">Belongs to the peptidase S8 family.</text>
</comment>
<feature type="domain" description="C5a peptidase/Subtilisin-like protease SBT2-like Fn3-like" evidence="11">
    <location>
        <begin position="616"/>
        <end position="729"/>
    </location>
</feature>
<dbReference type="InterPro" id="IPR023828">
    <property type="entry name" value="Peptidase_S8_Ser-AS"/>
</dbReference>
<feature type="compositionally biased region" description="Low complexity" evidence="8">
    <location>
        <begin position="1278"/>
        <end position="1290"/>
    </location>
</feature>
<feature type="region of interest" description="Disordered" evidence="8">
    <location>
        <begin position="1200"/>
        <end position="1256"/>
    </location>
</feature>
<comment type="caution">
    <text evidence="12">The sequence shown here is derived from an EMBL/GenBank/DDBJ whole genome shotgun (WGS) entry which is preliminary data.</text>
</comment>
<evidence type="ECO:0000256" key="2">
    <source>
        <dbReference type="ARBA" id="ARBA00022670"/>
    </source>
</evidence>
<dbReference type="PROSITE" id="PS00138">
    <property type="entry name" value="SUBTILASE_SER"/>
    <property type="match status" value="1"/>
</dbReference>
<evidence type="ECO:0000256" key="9">
    <source>
        <dbReference type="SAM" id="SignalP"/>
    </source>
</evidence>
<dbReference type="InterPro" id="IPR010435">
    <property type="entry name" value="C5a/SBT2-like_Fn3"/>
</dbReference>
<feature type="domain" description="Peptidase S8/S53" evidence="10">
    <location>
        <begin position="163"/>
        <end position="549"/>
    </location>
</feature>
<feature type="active site" description="Charge relay system" evidence="6">
    <location>
        <position position="221"/>
    </location>
</feature>
<evidence type="ECO:0000259" key="11">
    <source>
        <dbReference type="Pfam" id="PF06280"/>
    </source>
</evidence>
<evidence type="ECO:0000256" key="8">
    <source>
        <dbReference type="SAM" id="MobiDB-lite"/>
    </source>
</evidence>
<feature type="region of interest" description="Disordered" evidence="8">
    <location>
        <begin position="1464"/>
        <end position="1490"/>
    </location>
</feature>
<dbReference type="InterPro" id="IPR000209">
    <property type="entry name" value="Peptidase_S8/S53_dom"/>
</dbReference>
<dbReference type="PRINTS" id="PR00723">
    <property type="entry name" value="SUBTILISIN"/>
</dbReference>
<evidence type="ECO:0000256" key="6">
    <source>
        <dbReference type="PROSITE-ProRule" id="PRU01240"/>
    </source>
</evidence>
<dbReference type="PANTHER" id="PTHR43806:SF66">
    <property type="entry name" value="SERIN ENDOPEPTIDASE"/>
    <property type="match status" value="1"/>
</dbReference>
<dbReference type="PANTHER" id="PTHR43806">
    <property type="entry name" value="PEPTIDASE S8"/>
    <property type="match status" value="1"/>
</dbReference>
<feature type="signal peptide" evidence="9">
    <location>
        <begin position="1"/>
        <end position="22"/>
    </location>
</feature>
<evidence type="ECO:0000313" key="12">
    <source>
        <dbReference type="EMBL" id="KAK7409158.1"/>
    </source>
</evidence>
<evidence type="ECO:0000259" key="10">
    <source>
        <dbReference type="Pfam" id="PF00082"/>
    </source>
</evidence>
<proteinExistence type="inferred from homology"/>
<evidence type="ECO:0000256" key="4">
    <source>
        <dbReference type="ARBA" id="ARBA00022801"/>
    </source>
</evidence>
<feature type="compositionally biased region" description="Polar residues" evidence="8">
    <location>
        <begin position="1471"/>
        <end position="1485"/>
    </location>
</feature>
<dbReference type="Pfam" id="PF06280">
    <property type="entry name" value="fn3_5"/>
    <property type="match status" value="1"/>
</dbReference>
<reference evidence="12 13" key="1">
    <citation type="journal article" date="2025" name="Microbiol. Resour. Announc.">
        <title>Draft genome sequences for Neonectria magnoliae and Neonectria punicea, canker pathogens of Liriodendron tulipifera and Acer saccharum in West Virginia.</title>
        <authorList>
            <person name="Petronek H.M."/>
            <person name="Kasson M.T."/>
            <person name="Metheny A.M."/>
            <person name="Stauder C.M."/>
            <person name="Lovett B."/>
            <person name="Lynch S.C."/>
            <person name="Garnas J.R."/>
            <person name="Kasson L.R."/>
            <person name="Stajich J.E."/>
        </authorList>
    </citation>
    <scope>NUCLEOTIDE SEQUENCE [LARGE SCALE GENOMIC DNA]</scope>
    <source>
        <strain evidence="12 13">NRRL 64653</strain>
    </source>
</reference>
<feature type="active site" description="Charge relay system" evidence="6">
    <location>
        <position position="537"/>
    </location>
</feature>
<feature type="chain" id="PRO_5045279613" evidence="9">
    <location>
        <begin position="23"/>
        <end position="1589"/>
    </location>
</feature>
<organism evidence="12 13">
    <name type="scientific">Neonectria punicea</name>
    <dbReference type="NCBI Taxonomy" id="979145"/>
    <lineage>
        <taxon>Eukaryota</taxon>
        <taxon>Fungi</taxon>
        <taxon>Dikarya</taxon>
        <taxon>Ascomycota</taxon>
        <taxon>Pezizomycotina</taxon>
        <taxon>Sordariomycetes</taxon>
        <taxon>Hypocreomycetidae</taxon>
        <taxon>Hypocreales</taxon>
        <taxon>Nectriaceae</taxon>
        <taxon>Neonectria</taxon>
    </lineage>
</organism>
<keyword evidence="5 6" id="KW-0720">Serine protease</keyword>
<protein>
    <submittedName>
        <fullName evidence="12">Uncharacterized protein</fullName>
    </submittedName>
</protein>
<keyword evidence="13" id="KW-1185">Reference proteome</keyword>
<dbReference type="InterPro" id="IPR036852">
    <property type="entry name" value="Peptidase_S8/S53_dom_sf"/>
</dbReference>
<dbReference type="Gene3D" id="3.40.50.200">
    <property type="entry name" value="Peptidase S8/S53 domain"/>
    <property type="match status" value="2"/>
</dbReference>
<dbReference type="SUPFAM" id="SSF52743">
    <property type="entry name" value="Subtilisin-like"/>
    <property type="match status" value="1"/>
</dbReference>
<accession>A0ABR1GUF4</accession>
<dbReference type="CDD" id="cd07489">
    <property type="entry name" value="Peptidases_S8_5"/>
    <property type="match status" value="1"/>
</dbReference>
<dbReference type="PROSITE" id="PS00137">
    <property type="entry name" value="SUBTILASE_HIS"/>
    <property type="match status" value="1"/>
</dbReference>
<sequence length="1589" mass="166834">MGTLKSLVSAASLLLLFGGALGETTQVAPDAAESAPPFWTSSSRYIVKFSQTGSAKFRKRDGSTDTSAFYDKLEETGGEATPALSFESDLFHGASFDLNAADNKTVADIAALPEVEKIWEAAYVSTPTDGVASVQSSIGDNYTAWSPHNDTKVAKMHTLGYLGEDVVIAIVDSGIDYTHPAFGGGFGPGHRVEAGYDLVGDDYVVGGEYVPDDDPKDCLGHGTHVAGIAASGDENLPGVAPKARIRSYKVFGCEDGTYEDVIVSAFLQAYEEGADIISASLGSDRGFADTPSAEVATAIQAKGVLVVIAAGNSGSMGPFYTSSGGNGYESTTVGSVQAEDWVSYTVVATSSSGETRNIIYLSSSFKQFELNGTASAFMQKGAANLTACDWNLETAPSDAVMIIPRGDCGWQLQDTTLIGKATNVFYVQTEGEDWEHIDRVTYNSDQPDGSALILYEDGDWLFTQSENGYDVTFEFVHDYEAVGIPRASFVGGRINDYSSWGPTLDGRMKPEISAPGGSILSTWPVDQGSWAVYSGTSMATPYISGVGALFFGSRGGRGALGGGGALLAHERIIASGKPVRHNDGTDNLASVAKQGAGLVDAEKVLLYSTSVSPANINLNDTVNFIGTHKVEVTNSGDEPITYQVSHEPGTTAHTKGNSDAWVSTEPPYSSGDGNVCELSFSTESITVGPGETRTLTIAFTEPAAVSEAMLPIYGGSIVLAGDNAEIVRVTYMGIKGSIYASDIWEMERGVPLYFSGYGGVMEEGYNYTFEDGSDVPQPYFNILWSTWEFSFDYVSKDWTPSDWAYPTVPGENNWFGSFRLVPNALSGSVVDFPLQQYPRFTGGTYAKPQGYFSNGTKIPSGEYMILGRALRTGGDPNNLDDWQYKTSPWFRITRDEETEPTSTSVTALPTNTDIISIGSTSAPAATTTTSVPFCDATSKPVTLKGYVGDDEEGHDFYLYSNFLAIDYSTSQTPLEWRLVNNTRLQTTAGDSPVYASVHTNTNSLVYLYKTSSIVGSFSFLDCLVVEGQLHCESNDKSAFYICETGQGLIRHGLSPLDGCTALRITLEDQVDCAGTSTTTTAAATTSSAISSITDALTSSSASTWSTPGSQNTSTTASWSTTLTSLNISTTSTSTTTPWTSTVAAISTITSSIGTPGTPYTSASSLPWSSTLTGTNTSVAITSTSPTSSFVTTSTIEGSVGTVETSSTSVSNVSFSTSSSLSGEVTSTGIYSTTETTSSKSSSTASWTSEGLTTSETSSTSDVLSLSFTSTATDNPTLSSTSSVSQGSAVSRTPTTSRDSGWSTSDSLGLSTSITSDSSIYSTQAPSGTTSEIISSVNLVTSTIFTTNLITITACPSTISNCPVSSRSTYTTTQIIAIGTTVCPATDIEEKTQYTQTPLSVTTKAISVKQVTTSTAFSTHLVTITACPSDSLNCPASSKTTYISTGVVGVSTKVYPVPDGSITSLGEPEATIGNTAPASETALPQSRENDVDQKKIATSTSQDFEAQATGSLVAVSVDQPRVTETAPGFETTAVRSSSIDEISVGTSTPTISQSDNVETIVASGAVSSHGSGHAFVVVAWMALSIFLLTL</sequence>
<dbReference type="PROSITE" id="PS00136">
    <property type="entry name" value="SUBTILASE_ASP"/>
    <property type="match status" value="1"/>
</dbReference>
<dbReference type="InterPro" id="IPR034187">
    <property type="entry name" value="Peptidases_S8_5"/>
</dbReference>
<name>A0ABR1GUF4_9HYPO</name>
<gene>
    <name evidence="12" type="ORF">QQX98_008651</name>
</gene>
<dbReference type="InterPro" id="IPR022398">
    <property type="entry name" value="Peptidase_S8_His-AS"/>
</dbReference>
<keyword evidence="3 9" id="KW-0732">Signal</keyword>
<keyword evidence="4 6" id="KW-0378">Hydrolase</keyword>
<dbReference type="EMBL" id="JAZAVJ010000160">
    <property type="protein sequence ID" value="KAK7409158.1"/>
    <property type="molecule type" value="Genomic_DNA"/>
</dbReference>
<evidence type="ECO:0000256" key="3">
    <source>
        <dbReference type="ARBA" id="ARBA00022729"/>
    </source>
</evidence>
<feature type="region of interest" description="Disordered" evidence="8">
    <location>
        <begin position="1272"/>
        <end position="1304"/>
    </location>
</feature>
<dbReference type="Pfam" id="PF00082">
    <property type="entry name" value="Peptidase_S8"/>
    <property type="match status" value="1"/>
</dbReference>
<dbReference type="InterPro" id="IPR023827">
    <property type="entry name" value="Peptidase_S8_Asp-AS"/>
</dbReference>
<evidence type="ECO:0000313" key="13">
    <source>
        <dbReference type="Proteomes" id="UP001498476"/>
    </source>
</evidence>
<dbReference type="InterPro" id="IPR050131">
    <property type="entry name" value="Peptidase_S8_subtilisin-like"/>
</dbReference>